<dbReference type="SUPFAM" id="SSF51556">
    <property type="entry name" value="Metallo-dependent hydrolases"/>
    <property type="match status" value="1"/>
</dbReference>
<evidence type="ECO:0000256" key="1">
    <source>
        <dbReference type="ARBA" id="ARBA00023239"/>
    </source>
</evidence>
<dbReference type="Gene3D" id="3.20.20.140">
    <property type="entry name" value="Metal-dependent hydrolases"/>
    <property type="match status" value="1"/>
</dbReference>
<dbReference type="PANTHER" id="PTHR21240">
    <property type="entry name" value="2-AMINO-3-CARBOXYLMUCONATE-6-SEMIALDEHYDE DECARBOXYLASE"/>
    <property type="match status" value="1"/>
</dbReference>
<gene>
    <name evidence="3" type="ORF">EGJ28_07365</name>
</gene>
<protein>
    <submittedName>
        <fullName evidence="3">Amidohydrolase</fullName>
    </submittedName>
</protein>
<dbReference type="InterPro" id="IPR032466">
    <property type="entry name" value="Metal_Hydrolase"/>
</dbReference>
<evidence type="ECO:0000313" key="4">
    <source>
        <dbReference type="Proteomes" id="UP000276506"/>
    </source>
</evidence>
<keyword evidence="3" id="KW-0378">Hydrolase</keyword>
<evidence type="ECO:0000259" key="2">
    <source>
        <dbReference type="Pfam" id="PF04909"/>
    </source>
</evidence>
<sequence length="395" mass="44910">MKAVDYPIYDADHHYYEPPEAFLRHLPKDFRKDFQYVQINGRTKLAVGGVISDYIPNPTFEQVADIGSHEGWYRGDNPEGLSLREYGGDPVPSHPAFHNGAEHLKIMDKEGIHAAVVLPTLASVIEERLEHKPEAIQALFHSLNQWVADEYGFGNGRQFPAGAITLSDCDTACRELDFLLKAGARCVLIRPAPVAGIRGSRSHGFKEFDPFWARVNESKIFVIHHVSDSGYNRIYRWWTAGGQGEFRPFEKDPFNEMLDWMGRPIADSLSALVCHGVFDRFPDVRVAVLENGSAWLEPLLKRFEHVYAKMPKSFQRDPVESFREHVYIAPFYEDPVDKVIELVGADRVLFGSDWPHPEGLKRPLDFLKDIENLSAIDTKKIMHDNLKGLLEGSRN</sequence>
<comment type="caution">
    <text evidence="3">The sequence shown here is derived from an EMBL/GenBank/DDBJ whole genome shotgun (WGS) entry which is preliminary data.</text>
</comment>
<evidence type="ECO:0000313" key="3">
    <source>
        <dbReference type="EMBL" id="RRV13421.1"/>
    </source>
</evidence>
<dbReference type="AlphaFoldDB" id="A0A3R8UDC0"/>
<dbReference type="GO" id="GO:0016787">
    <property type="term" value="F:hydrolase activity"/>
    <property type="evidence" value="ECO:0007669"/>
    <property type="project" value="UniProtKB-KW"/>
</dbReference>
<dbReference type="InterPro" id="IPR006680">
    <property type="entry name" value="Amidohydro-rel"/>
</dbReference>
<dbReference type="Proteomes" id="UP000276506">
    <property type="component" value="Unassembled WGS sequence"/>
</dbReference>
<organism evidence="3 4">
    <name type="scientific">Stutzerimonas xanthomarina</name>
    <dbReference type="NCBI Taxonomy" id="271420"/>
    <lineage>
        <taxon>Bacteria</taxon>
        <taxon>Pseudomonadati</taxon>
        <taxon>Pseudomonadota</taxon>
        <taxon>Gammaproteobacteria</taxon>
        <taxon>Pseudomonadales</taxon>
        <taxon>Pseudomonadaceae</taxon>
        <taxon>Stutzerimonas</taxon>
    </lineage>
</organism>
<dbReference type="GO" id="GO:0005737">
    <property type="term" value="C:cytoplasm"/>
    <property type="evidence" value="ECO:0007669"/>
    <property type="project" value="TreeGrafter"/>
</dbReference>
<keyword evidence="1" id="KW-0456">Lyase</keyword>
<reference evidence="3 4" key="1">
    <citation type="submission" date="2018-10" db="EMBL/GenBank/DDBJ databases">
        <title>Transmission dynamics of multidrug resistant bacteria on intensive care unit surfaces.</title>
        <authorList>
            <person name="D'Souza A.W."/>
            <person name="Potter R.F."/>
            <person name="Wallace M."/>
            <person name="Shupe A."/>
            <person name="Patel S."/>
            <person name="Sun S."/>
            <person name="Gul D."/>
            <person name="Kwon J.H."/>
            <person name="Andleeb S."/>
            <person name="Burnham C.-A.D."/>
            <person name="Dantas G."/>
        </authorList>
    </citation>
    <scope>NUCLEOTIDE SEQUENCE [LARGE SCALE GENOMIC DNA]</scope>
    <source>
        <strain evidence="3 4">PX_177</strain>
    </source>
</reference>
<proteinExistence type="predicted"/>
<name>A0A3R8UDC0_9GAMM</name>
<dbReference type="InterPro" id="IPR032465">
    <property type="entry name" value="ACMSD"/>
</dbReference>
<dbReference type="Pfam" id="PF04909">
    <property type="entry name" value="Amidohydro_2"/>
    <property type="match status" value="1"/>
</dbReference>
<dbReference type="PANTHER" id="PTHR21240:SF28">
    <property type="entry name" value="ISO-OROTATE DECARBOXYLASE (EUROFUNG)"/>
    <property type="match status" value="1"/>
</dbReference>
<dbReference type="GO" id="GO:0016831">
    <property type="term" value="F:carboxy-lyase activity"/>
    <property type="evidence" value="ECO:0007669"/>
    <property type="project" value="InterPro"/>
</dbReference>
<accession>A0A3R8UDC0</accession>
<dbReference type="GO" id="GO:0019748">
    <property type="term" value="P:secondary metabolic process"/>
    <property type="evidence" value="ECO:0007669"/>
    <property type="project" value="TreeGrafter"/>
</dbReference>
<dbReference type="RefSeq" id="WP_125876721.1">
    <property type="nucleotide sequence ID" value="NZ_RHQL01000002.1"/>
</dbReference>
<dbReference type="EMBL" id="RHQL01000002">
    <property type="protein sequence ID" value="RRV13421.1"/>
    <property type="molecule type" value="Genomic_DNA"/>
</dbReference>
<feature type="domain" description="Amidohydrolase-related" evidence="2">
    <location>
        <begin position="106"/>
        <end position="385"/>
    </location>
</feature>